<organism evidence="4 5">
    <name type="scientific">Paenibacillus typhae</name>
    <dbReference type="NCBI Taxonomy" id="1174501"/>
    <lineage>
        <taxon>Bacteria</taxon>
        <taxon>Bacillati</taxon>
        <taxon>Bacillota</taxon>
        <taxon>Bacilli</taxon>
        <taxon>Bacillales</taxon>
        <taxon>Paenibacillaceae</taxon>
        <taxon>Paenibacillus</taxon>
    </lineage>
</organism>
<keyword evidence="1" id="KW-1133">Transmembrane helix</keyword>
<name>A0A1G8VAF9_9BACL</name>
<feature type="domain" description="DUF5643" evidence="3">
    <location>
        <begin position="260"/>
        <end position="373"/>
    </location>
</feature>
<keyword evidence="1" id="KW-0472">Membrane</keyword>
<dbReference type="Gene3D" id="2.60.40.1630">
    <property type="entry name" value="bacillus anthracis domain"/>
    <property type="match status" value="1"/>
</dbReference>
<evidence type="ECO:0000259" key="3">
    <source>
        <dbReference type="Pfam" id="PF18705"/>
    </source>
</evidence>
<dbReference type="AlphaFoldDB" id="A0A1G8VAF9"/>
<feature type="domain" description="DUF4179" evidence="2">
    <location>
        <begin position="53"/>
        <end position="146"/>
    </location>
</feature>
<evidence type="ECO:0000313" key="4">
    <source>
        <dbReference type="EMBL" id="SDJ62939.1"/>
    </source>
</evidence>
<dbReference type="EMBL" id="FNDX01000020">
    <property type="protein sequence ID" value="SDJ62939.1"/>
    <property type="molecule type" value="Genomic_DNA"/>
</dbReference>
<dbReference type="Proteomes" id="UP000199050">
    <property type="component" value="Unassembled WGS sequence"/>
</dbReference>
<dbReference type="OrthoDB" id="2656278at2"/>
<dbReference type="Pfam" id="PF13786">
    <property type="entry name" value="DUF4179"/>
    <property type="match status" value="1"/>
</dbReference>
<keyword evidence="1" id="KW-0812">Transmembrane</keyword>
<protein>
    <recommendedName>
        <fullName evidence="6">DUF4179 domain-containing protein</fullName>
    </recommendedName>
</protein>
<keyword evidence="5" id="KW-1185">Reference proteome</keyword>
<gene>
    <name evidence="4" type="ORF">SAMN05216192_12096</name>
</gene>
<feature type="transmembrane region" description="Helical" evidence="1">
    <location>
        <begin position="57"/>
        <end position="77"/>
    </location>
</feature>
<dbReference type="InterPro" id="IPR040680">
    <property type="entry name" value="DUF5643"/>
</dbReference>
<dbReference type="InterPro" id="IPR025436">
    <property type="entry name" value="DUF4179"/>
</dbReference>
<accession>A0A1G8VAF9</accession>
<dbReference type="Pfam" id="PF18705">
    <property type="entry name" value="DUF5643"/>
    <property type="match status" value="1"/>
</dbReference>
<evidence type="ECO:0000313" key="5">
    <source>
        <dbReference type="Proteomes" id="UP000199050"/>
    </source>
</evidence>
<reference evidence="5" key="1">
    <citation type="submission" date="2016-10" db="EMBL/GenBank/DDBJ databases">
        <authorList>
            <person name="Varghese N."/>
            <person name="Submissions S."/>
        </authorList>
    </citation>
    <scope>NUCLEOTIDE SEQUENCE [LARGE SCALE GENOMIC DNA]</scope>
    <source>
        <strain evidence="5">CGMCC 1.11012</strain>
    </source>
</reference>
<dbReference type="RefSeq" id="WP_090715973.1">
    <property type="nucleotide sequence ID" value="NZ_CBCSKY010000020.1"/>
</dbReference>
<evidence type="ECO:0008006" key="6">
    <source>
        <dbReference type="Google" id="ProtNLM"/>
    </source>
</evidence>
<evidence type="ECO:0000256" key="1">
    <source>
        <dbReference type="SAM" id="Phobius"/>
    </source>
</evidence>
<sequence length="378" mass="40839">MDKFNLDQEFQGLKEGNAAAGMPISPLVRARLDETYASLPEQPAGRRRKPQSKLRRLSSATAAAFVLGAGLFASGFVSPAMADSIKSIPLIGSLFSSIEGDIGLRNAGELGLASSVNSEVSYRDVKLEVTETVFDGSRAAFLLKVEAPNLKNGEFDTGKKKVKLSDAISNLTLTVDGKQQGDPGSILQGGYFTGAGEAHPDMLIFEEVFEASGSSTVPDTFTAEALLSLEGIDHEFKLDIPFKKTTEDIINVQPDALSANDELSVTVAELQSTPLTTRVHYSIALFNADTLTEKEEKRLNKIRLAVYDDQGRQLPALNGDGQYSANALSFDARYATTSGTTSYLLLKPFIVEDDFAETVEEKQFIKGLELKIELPVAK</sequence>
<dbReference type="STRING" id="1174501.SAMN05216192_12096"/>
<proteinExistence type="predicted"/>
<evidence type="ECO:0000259" key="2">
    <source>
        <dbReference type="Pfam" id="PF13786"/>
    </source>
</evidence>